<evidence type="ECO:0000256" key="11">
    <source>
        <dbReference type="ARBA" id="ARBA00023204"/>
    </source>
</evidence>
<comment type="caution">
    <text evidence="15">The sequence shown here is derived from an EMBL/GenBank/DDBJ whole genome shotgun (WGS) entry which is preliminary data.</text>
</comment>
<dbReference type="CDD" id="cd16962">
    <property type="entry name" value="RuvC"/>
    <property type="match status" value="1"/>
</dbReference>
<dbReference type="PRINTS" id="PR00696">
    <property type="entry name" value="RSOLVASERUVC"/>
</dbReference>
<evidence type="ECO:0000256" key="2">
    <source>
        <dbReference type="ARBA" id="ARBA00022490"/>
    </source>
</evidence>
<dbReference type="OrthoDB" id="9805499at2"/>
<dbReference type="Gene3D" id="3.30.420.10">
    <property type="entry name" value="Ribonuclease H-like superfamily/Ribonuclease H"/>
    <property type="match status" value="1"/>
</dbReference>
<feature type="active site" evidence="13">
    <location>
        <position position="140"/>
    </location>
</feature>
<dbReference type="EMBL" id="AEEH01000047">
    <property type="protein sequence ID" value="EFM24895.1"/>
    <property type="molecule type" value="Genomic_DNA"/>
</dbReference>
<feature type="active site" evidence="13">
    <location>
        <position position="67"/>
    </location>
</feature>
<organism evidence="15 16">
    <name type="scientific">Peptoniphilus duerdenii ATCC BAA-1640</name>
    <dbReference type="NCBI Taxonomy" id="862517"/>
    <lineage>
        <taxon>Bacteria</taxon>
        <taxon>Bacillati</taxon>
        <taxon>Bacillota</taxon>
        <taxon>Tissierellia</taxon>
        <taxon>Tissierellales</taxon>
        <taxon>Peptoniphilaceae</taxon>
        <taxon>Peptoniphilus</taxon>
    </lineage>
</organism>
<keyword evidence="7 13" id="KW-0378">Hydrolase</keyword>
<comment type="subunit">
    <text evidence="13">Homodimer which binds Holliday junction (HJ) DNA. The HJ becomes 2-fold symmetrical on binding to RuvC with unstacked arms; it has a different conformation from HJ DNA in complex with RuvA. In the full resolvosome a probable DNA-RuvA(4)-RuvB(12)-RuvC(2) complex forms which resolves the HJ.</text>
</comment>
<evidence type="ECO:0000256" key="4">
    <source>
        <dbReference type="ARBA" id="ARBA00022723"/>
    </source>
</evidence>
<dbReference type="GO" id="GO:0048476">
    <property type="term" value="C:Holliday junction resolvase complex"/>
    <property type="evidence" value="ECO:0007669"/>
    <property type="project" value="UniProtKB-UniRule"/>
</dbReference>
<evidence type="ECO:0000256" key="3">
    <source>
        <dbReference type="ARBA" id="ARBA00022722"/>
    </source>
</evidence>
<keyword evidence="10 13" id="KW-0233">DNA recombination</keyword>
<keyword evidence="16" id="KW-1185">Reference proteome</keyword>
<dbReference type="HOGENOM" id="CLU_091257_3_1_9"/>
<evidence type="ECO:0000256" key="13">
    <source>
        <dbReference type="HAMAP-Rule" id="MF_00034"/>
    </source>
</evidence>
<keyword evidence="4 13" id="KW-0479">Metal-binding</keyword>
<reference evidence="15 16" key="1">
    <citation type="submission" date="2010-07" db="EMBL/GenBank/DDBJ databases">
        <authorList>
            <person name="Muzny D."/>
            <person name="Qin X."/>
            <person name="Deng J."/>
            <person name="Jiang H."/>
            <person name="Liu Y."/>
            <person name="Qu J."/>
            <person name="Song X.-Z."/>
            <person name="Zhang L."/>
            <person name="Thornton R."/>
            <person name="Coyle M."/>
            <person name="Francisco L."/>
            <person name="Jackson L."/>
            <person name="Javaid M."/>
            <person name="Korchina V."/>
            <person name="Kovar C."/>
            <person name="Mata R."/>
            <person name="Mathew T."/>
            <person name="Ngo R."/>
            <person name="Nguyen L."/>
            <person name="Nguyen N."/>
            <person name="Okwuonu G."/>
            <person name="Ongeri F."/>
            <person name="Pham C."/>
            <person name="Simmons D."/>
            <person name="Wilczek-Boney K."/>
            <person name="Hale W."/>
            <person name="Jakkamsetti A."/>
            <person name="Pham P."/>
            <person name="Ruth R."/>
            <person name="San Lucas F."/>
            <person name="Warren J."/>
            <person name="Zhang J."/>
            <person name="Zhao Z."/>
            <person name="Zhou C."/>
            <person name="Zhu D."/>
            <person name="Lee S."/>
            <person name="Bess C."/>
            <person name="Blankenburg K."/>
            <person name="Forbes L."/>
            <person name="Fu Q."/>
            <person name="Gubbala S."/>
            <person name="Hirani K."/>
            <person name="Jayaseelan J.C."/>
            <person name="Lara F."/>
            <person name="Munidasa M."/>
            <person name="Palculict T."/>
            <person name="Patil S."/>
            <person name="Pu L.-L."/>
            <person name="Saada N."/>
            <person name="Tang L."/>
            <person name="Weissenberger G."/>
            <person name="Zhu Y."/>
            <person name="Hemphill L."/>
            <person name="Shang Y."/>
            <person name="Youmans B."/>
            <person name="Ayvaz T."/>
            <person name="Ross M."/>
            <person name="Santibanez J."/>
            <person name="Aqrawi P."/>
            <person name="Gross S."/>
            <person name="Joshi V."/>
            <person name="Fowler G."/>
            <person name="Nazareth L."/>
            <person name="Reid J."/>
            <person name="Worley K."/>
            <person name="Petrosino J."/>
            <person name="Highlander S."/>
            <person name="Gibbs R."/>
        </authorList>
    </citation>
    <scope>NUCLEOTIDE SEQUENCE [LARGE SCALE GENOMIC DNA]</scope>
    <source>
        <strain evidence="15 16">ATCC BAA-1640</strain>
    </source>
</reference>
<dbReference type="PROSITE" id="PS01321">
    <property type="entry name" value="RUVC"/>
    <property type="match status" value="1"/>
</dbReference>
<sequence length="164" mass="18385">MIILGIDPGLALVGYGVIEVIGNKYKYLTHGVIKTEAGVPFQNRLKKIYKEMTDIVIKYKPEDIAFEELFFNKNIKTAISVAQARGVEVLVASTFTDNVYEYTPLQVKQAIVGYGRAEKRQVQEMTKMILNLKEIPKPDDAADALAIAITHANSINFKESFLMK</sequence>
<keyword evidence="9 13" id="KW-0238">DNA-binding</keyword>
<accession>E0NMS7</accession>
<dbReference type="Proteomes" id="UP000003280">
    <property type="component" value="Unassembled WGS sequence"/>
</dbReference>
<name>E0NMS7_9FIRM</name>
<dbReference type="GO" id="GO:0006281">
    <property type="term" value="P:DNA repair"/>
    <property type="evidence" value="ECO:0007669"/>
    <property type="project" value="UniProtKB-UniRule"/>
</dbReference>
<dbReference type="GO" id="GO:0006310">
    <property type="term" value="P:DNA recombination"/>
    <property type="evidence" value="ECO:0007669"/>
    <property type="project" value="UniProtKB-UniRule"/>
</dbReference>
<evidence type="ECO:0000256" key="1">
    <source>
        <dbReference type="ARBA" id="ARBA00009518"/>
    </source>
</evidence>
<comment type="cofactor">
    <cofactor evidence="13">
        <name>Mg(2+)</name>
        <dbReference type="ChEBI" id="CHEBI:18420"/>
    </cofactor>
    <text evidence="13">Binds 2 Mg(2+) ion per subunit.</text>
</comment>
<comment type="function">
    <text evidence="13">The RuvA-RuvB-RuvC complex processes Holliday junction (HJ) DNA during genetic recombination and DNA repair. Endonuclease that resolves HJ intermediates. Cleaves cruciform DNA by making single-stranded nicks across the HJ at symmetrical positions within the homologous arms, yielding a 5'-phosphate and a 3'-hydroxyl group; requires a central core of homology in the junction. The consensus cleavage sequence is 5'-(A/T)TT(C/G)-3'. Cleavage occurs on the 3'-side of the TT dinucleotide at the point of strand exchange. HJ branch migration catalyzed by RuvA-RuvB allows RuvC to scan DNA until it finds its consensus sequence, where it cleaves and resolves the cruciform DNA.</text>
</comment>
<evidence type="ECO:0000256" key="14">
    <source>
        <dbReference type="NCBIfam" id="TIGR00228"/>
    </source>
</evidence>
<feature type="binding site" evidence="13">
    <location>
        <position position="67"/>
    </location>
    <ligand>
        <name>Mg(2+)</name>
        <dbReference type="ChEBI" id="CHEBI:18420"/>
        <label>2</label>
    </ligand>
</feature>
<dbReference type="HAMAP" id="MF_00034">
    <property type="entry name" value="RuvC"/>
    <property type="match status" value="1"/>
</dbReference>
<evidence type="ECO:0000256" key="5">
    <source>
        <dbReference type="ARBA" id="ARBA00022759"/>
    </source>
</evidence>
<dbReference type="InterPro" id="IPR012337">
    <property type="entry name" value="RNaseH-like_sf"/>
</dbReference>
<dbReference type="RefSeq" id="WP_008902256.1">
    <property type="nucleotide sequence ID" value="NZ_GL397071.1"/>
</dbReference>
<proteinExistence type="inferred from homology"/>
<evidence type="ECO:0000256" key="9">
    <source>
        <dbReference type="ARBA" id="ARBA00023125"/>
    </source>
</evidence>
<dbReference type="NCBIfam" id="NF000711">
    <property type="entry name" value="PRK00039.2-1"/>
    <property type="match status" value="1"/>
</dbReference>
<gene>
    <name evidence="13 15" type="primary">ruvC</name>
    <name evidence="15" type="ORF">HMPREF9225_1466</name>
</gene>
<keyword evidence="5 13" id="KW-0255">Endonuclease</keyword>
<dbReference type="EC" id="3.1.21.10" evidence="13 14"/>
<evidence type="ECO:0000256" key="6">
    <source>
        <dbReference type="ARBA" id="ARBA00022763"/>
    </source>
</evidence>
<dbReference type="STRING" id="862517.HMPREF9225_1466"/>
<dbReference type="NCBIfam" id="TIGR00228">
    <property type="entry name" value="ruvC"/>
    <property type="match status" value="1"/>
</dbReference>
<dbReference type="PANTHER" id="PTHR30194">
    <property type="entry name" value="CROSSOVER JUNCTION ENDODEOXYRIBONUCLEASE RUVC"/>
    <property type="match status" value="1"/>
</dbReference>
<dbReference type="PANTHER" id="PTHR30194:SF3">
    <property type="entry name" value="CROSSOVER JUNCTION ENDODEOXYRIBONUCLEASE RUVC"/>
    <property type="match status" value="1"/>
</dbReference>
<dbReference type="SUPFAM" id="SSF53098">
    <property type="entry name" value="Ribonuclease H-like"/>
    <property type="match status" value="1"/>
</dbReference>
<evidence type="ECO:0000256" key="10">
    <source>
        <dbReference type="ARBA" id="ARBA00023172"/>
    </source>
</evidence>
<evidence type="ECO:0000313" key="16">
    <source>
        <dbReference type="Proteomes" id="UP000003280"/>
    </source>
</evidence>
<comment type="catalytic activity">
    <reaction evidence="12 13">
        <text>Endonucleolytic cleavage at a junction such as a reciprocal single-stranded crossover between two homologous DNA duplexes (Holliday junction).</text>
        <dbReference type="EC" id="3.1.21.10"/>
    </reaction>
</comment>
<keyword evidence="3 13" id="KW-0540">Nuclease</keyword>
<dbReference type="GO" id="GO:0000287">
    <property type="term" value="F:magnesium ion binding"/>
    <property type="evidence" value="ECO:0007669"/>
    <property type="project" value="UniProtKB-UniRule"/>
</dbReference>
<protein>
    <recommendedName>
        <fullName evidence="13 14">Crossover junction endodeoxyribonuclease RuvC</fullName>
        <ecNumber evidence="13 14">3.1.21.10</ecNumber>
    </recommendedName>
    <alternativeName>
        <fullName evidence="13">Holliday junction nuclease RuvC</fullName>
    </alternativeName>
    <alternativeName>
        <fullName evidence="13">Holliday junction resolvase RuvC</fullName>
    </alternativeName>
</protein>
<dbReference type="FunFam" id="3.30.420.10:FF:000002">
    <property type="entry name" value="Crossover junction endodeoxyribonuclease RuvC"/>
    <property type="match status" value="1"/>
</dbReference>
<dbReference type="AlphaFoldDB" id="E0NMS7"/>
<evidence type="ECO:0000313" key="15">
    <source>
        <dbReference type="EMBL" id="EFM24895.1"/>
    </source>
</evidence>
<feature type="binding site" evidence="13">
    <location>
        <position position="7"/>
    </location>
    <ligand>
        <name>Mg(2+)</name>
        <dbReference type="ChEBI" id="CHEBI:18420"/>
        <label>1</label>
    </ligand>
</feature>
<keyword evidence="6 13" id="KW-0227">DNA damage</keyword>
<keyword evidence="11 13" id="KW-0234">DNA repair</keyword>
<dbReference type="GO" id="GO:0005737">
    <property type="term" value="C:cytoplasm"/>
    <property type="evidence" value="ECO:0007669"/>
    <property type="project" value="UniProtKB-SubCell"/>
</dbReference>
<dbReference type="InterPro" id="IPR020563">
    <property type="entry name" value="X-over_junc_endoDNase_Mg_BS"/>
</dbReference>
<feature type="active site" evidence="13">
    <location>
        <position position="7"/>
    </location>
</feature>
<feature type="binding site" evidence="13">
    <location>
        <position position="140"/>
    </location>
    <ligand>
        <name>Mg(2+)</name>
        <dbReference type="ChEBI" id="CHEBI:18420"/>
        <label>1</label>
    </ligand>
</feature>
<dbReference type="InterPro" id="IPR036397">
    <property type="entry name" value="RNaseH_sf"/>
</dbReference>
<dbReference type="eggNOG" id="COG0817">
    <property type="taxonomic scope" value="Bacteria"/>
</dbReference>
<keyword evidence="2 13" id="KW-0963">Cytoplasm</keyword>
<evidence type="ECO:0000256" key="7">
    <source>
        <dbReference type="ARBA" id="ARBA00022801"/>
    </source>
</evidence>
<comment type="similarity">
    <text evidence="1 13">Belongs to the RuvC family.</text>
</comment>
<comment type="subcellular location">
    <subcellularLocation>
        <location evidence="13">Cytoplasm</location>
    </subcellularLocation>
</comment>
<dbReference type="GO" id="GO:0008821">
    <property type="term" value="F:crossover junction DNA endonuclease activity"/>
    <property type="evidence" value="ECO:0007669"/>
    <property type="project" value="UniProtKB-UniRule"/>
</dbReference>
<evidence type="ECO:0000256" key="12">
    <source>
        <dbReference type="ARBA" id="ARBA00029354"/>
    </source>
</evidence>
<dbReference type="GO" id="GO:0003677">
    <property type="term" value="F:DNA binding"/>
    <property type="evidence" value="ECO:0007669"/>
    <property type="project" value="UniProtKB-KW"/>
</dbReference>
<dbReference type="InterPro" id="IPR002176">
    <property type="entry name" value="X-over_junc_endoDNase_RuvC"/>
</dbReference>
<keyword evidence="8 13" id="KW-0460">Magnesium</keyword>
<evidence type="ECO:0000256" key="8">
    <source>
        <dbReference type="ARBA" id="ARBA00022842"/>
    </source>
</evidence>
<dbReference type="Pfam" id="PF02075">
    <property type="entry name" value="RuvC"/>
    <property type="match status" value="1"/>
</dbReference>